<name>A0A8S1F668_9PELO</name>
<evidence type="ECO:0000313" key="2">
    <source>
        <dbReference type="Proteomes" id="UP000494206"/>
    </source>
</evidence>
<proteinExistence type="predicted"/>
<dbReference type="Proteomes" id="UP000494206">
    <property type="component" value="Unassembled WGS sequence"/>
</dbReference>
<comment type="caution">
    <text evidence="1">The sequence shown here is derived from an EMBL/GenBank/DDBJ whole genome shotgun (WGS) entry which is preliminary data.</text>
</comment>
<organism evidence="1 2">
    <name type="scientific">Caenorhabditis bovis</name>
    <dbReference type="NCBI Taxonomy" id="2654633"/>
    <lineage>
        <taxon>Eukaryota</taxon>
        <taxon>Metazoa</taxon>
        <taxon>Ecdysozoa</taxon>
        <taxon>Nematoda</taxon>
        <taxon>Chromadorea</taxon>
        <taxon>Rhabditida</taxon>
        <taxon>Rhabditina</taxon>
        <taxon>Rhabditomorpha</taxon>
        <taxon>Rhabditoidea</taxon>
        <taxon>Rhabditidae</taxon>
        <taxon>Peloderinae</taxon>
        <taxon>Caenorhabditis</taxon>
    </lineage>
</organism>
<dbReference type="EMBL" id="CADEPM010000008">
    <property type="protein sequence ID" value="CAB3409325.1"/>
    <property type="molecule type" value="Genomic_DNA"/>
</dbReference>
<evidence type="ECO:0000313" key="1">
    <source>
        <dbReference type="EMBL" id="CAB3409325.1"/>
    </source>
</evidence>
<accession>A0A8S1F668</accession>
<keyword evidence="2" id="KW-1185">Reference proteome</keyword>
<gene>
    <name evidence="1" type="ORF">CBOVIS_LOCUS10990</name>
</gene>
<reference evidence="1 2" key="1">
    <citation type="submission" date="2020-04" db="EMBL/GenBank/DDBJ databases">
        <authorList>
            <person name="Laetsch R D."/>
            <person name="Stevens L."/>
            <person name="Kumar S."/>
            <person name="Blaxter L. M."/>
        </authorList>
    </citation>
    <scope>NUCLEOTIDE SEQUENCE [LARGE SCALE GENOMIC DNA]</scope>
</reference>
<dbReference type="AlphaFoldDB" id="A0A8S1F668"/>
<sequence>MVKYIGVTLIAVCFTYGIIIDRDDETFRNVEHSIQQFFNGSKDVINTFEVTYCSVKARLHSFTGPKQMLRNYTNQRIEITSMIADENRMNVAVLAREIIEFVRYNRTVVNGMYFRLETGNEFQNMYAINHVEYRCHNGVYAYSEDL</sequence>
<protein>
    <submittedName>
        <fullName evidence="1">Uncharacterized protein</fullName>
    </submittedName>
</protein>